<evidence type="ECO:0000313" key="3">
    <source>
        <dbReference type="EMBL" id="KAK7241468.1"/>
    </source>
</evidence>
<name>A0ABR1FZ68_AURAN</name>
<keyword evidence="4" id="KW-1185">Reference proteome</keyword>
<proteinExistence type="predicted"/>
<feature type="coiled-coil region" evidence="1">
    <location>
        <begin position="237"/>
        <end position="271"/>
    </location>
</feature>
<feature type="compositionally biased region" description="Pro residues" evidence="2">
    <location>
        <begin position="213"/>
        <end position="231"/>
    </location>
</feature>
<evidence type="ECO:0000256" key="2">
    <source>
        <dbReference type="SAM" id="MobiDB-lite"/>
    </source>
</evidence>
<reference evidence="3 4" key="1">
    <citation type="submission" date="2024-03" db="EMBL/GenBank/DDBJ databases">
        <title>Aureococcus anophagefferens CCMP1851 and Kratosvirus quantuckense: Draft genome of a second virus-susceptible host strain in the model system.</title>
        <authorList>
            <person name="Chase E."/>
            <person name="Truchon A.R."/>
            <person name="Schepens W."/>
            <person name="Wilhelm S.W."/>
        </authorList>
    </citation>
    <scope>NUCLEOTIDE SEQUENCE [LARGE SCALE GENOMIC DNA]</scope>
    <source>
        <strain evidence="3 4">CCMP1851</strain>
    </source>
</reference>
<accession>A0ABR1FZ68</accession>
<protein>
    <submittedName>
        <fullName evidence="3">Uncharacterized protein</fullName>
    </submittedName>
</protein>
<dbReference type="Proteomes" id="UP001363151">
    <property type="component" value="Unassembled WGS sequence"/>
</dbReference>
<organism evidence="3 4">
    <name type="scientific">Aureococcus anophagefferens</name>
    <name type="common">Harmful bloom alga</name>
    <dbReference type="NCBI Taxonomy" id="44056"/>
    <lineage>
        <taxon>Eukaryota</taxon>
        <taxon>Sar</taxon>
        <taxon>Stramenopiles</taxon>
        <taxon>Ochrophyta</taxon>
        <taxon>Pelagophyceae</taxon>
        <taxon>Pelagomonadales</taxon>
        <taxon>Pelagomonadaceae</taxon>
        <taxon>Aureococcus</taxon>
    </lineage>
</organism>
<evidence type="ECO:0000256" key="1">
    <source>
        <dbReference type="SAM" id="Coils"/>
    </source>
</evidence>
<feature type="region of interest" description="Disordered" evidence="2">
    <location>
        <begin position="185"/>
        <end position="235"/>
    </location>
</feature>
<gene>
    <name evidence="3" type="ORF">SO694_00058119</name>
</gene>
<keyword evidence="1" id="KW-0175">Coiled coil</keyword>
<comment type="caution">
    <text evidence="3">The sequence shown here is derived from an EMBL/GenBank/DDBJ whole genome shotgun (WGS) entry which is preliminary data.</text>
</comment>
<evidence type="ECO:0000313" key="4">
    <source>
        <dbReference type="Proteomes" id="UP001363151"/>
    </source>
</evidence>
<sequence>MSNRYRNNPLTDLTGPFVPGKGQSYFRVEFLANTKAHNYVLSRLRRVLNSMQTHAEERTNAADGTPGRCLATLEELVNKAATQKLICPTTKAGDGDTARSHPFQASPERPDDRLADYSMNTYFLSVLAANVSCAGAWGKPDWYFFEVVCGRSDTVVDCGMTTVPETYALKQPAAHRDLRELLRQGKLPPPLPAEDPPAKRSRVVEPSATPADAAPPAPAQAATPGPPPGRPRAPAVLGELTSQMNALKVKIRQLESQRDQLETEQGQLTAARPGLVLQLNAASAAAASPAMSAFFQPRRA</sequence>
<feature type="region of interest" description="Disordered" evidence="2">
    <location>
        <begin position="89"/>
        <end position="111"/>
    </location>
</feature>
<dbReference type="EMBL" id="JBBJCI010000201">
    <property type="protein sequence ID" value="KAK7241468.1"/>
    <property type="molecule type" value="Genomic_DNA"/>
</dbReference>